<name>A0A844KNM1_9FIRM</name>
<reference evidence="1 2" key="1">
    <citation type="journal article" date="2019" name="Nat. Med.">
        <title>A library of human gut bacterial isolates paired with longitudinal multiomics data enables mechanistic microbiome research.</title>
        <authorList>
            <person name="Poyet M."/>
            <person name="Groussin M."/>
            <person name="Gibbons S.M."/>
            <person name="Avila-Pacheco J."/>
            <person name="Jiang X."/>
            <person name="Kearney S.M."/>
            <person name="Perrotta A.R."/>
            <person name="Berdy B."/>
            <person name="Zhao S."/>
            <person name="Lieberman T.D."/>
            <person name="Swanson P.K."/>
            <person name="Smith M."/>
            <person name="Roesemann S."/>
            <person name="Alexander J.E."/>
            <person name="Rich S.A."/>
            <person name="Livny J."/>
            <person name="Vlamakis H."/>
            <person name="Clish C."/>
            <person name="Bullock K."/>
            <person name="Deik A."/>
            <person name="Scott J."/>
            <person name="Pierce K.A."/>
            <person name="Xavier R.J."/>
            <person name="Alm E.J."/>
        </authorList>
    </citation>
    <scope>NUCLEOTIDE SEQUENCE [LARGE SCALE GENOMIC DNA]</scope>
    <source>
        <strain evidence="1 2">BIOML-A1</strain>
    </source>
</reference>
<gene>
    <name evidence="1" type="ORF">GMD30_04430</name>
</gene>
<evidence type="ECO:0008006" key="3">
    <source>
        <dbReference type="Google" id="ProtNLM"/>
    </source>
</evidence>
<dbReference type="EMBL" id="WNAL01000007">
    <property type="protein sequence ID" value="MTR80970.1"/>
    <property type="molecule type" value="Genomic_DNA"/>
</dbReference>
<dbReference type="RefSeq" id="WP_155175727.1">
    <property type="nucleotide sequence ID" value="NZ_WNAK01000008.1"/>
</dbReference>
<organism evidence="1 2">
    <name type="scientific">Roseburia faecis</name>
    <dbReference type="NCBI Taxonomy" id="301302"/>
    <lineage>
        <taxon>Bacteria</taxon>
        <taxon>Bacillati</taxon>
        <taxon>Bacillota</taxon>
        <taxon>Clostridia</taxon>
        <taxon>Lachnospirales</taxon>
        <taxon>Lachnospiraceae</taxon>
        <taxon>Roseburia</taxon>
    </lineage>
</organism>
<sequence length="297" mass="34228">MKNAPDKLQWHPAFCAAAGLEFHEDIERLELKPEYNLSKEPIRIDLLIIKDRECDQIKNEIGHIMRTYNVIEYKSPEDALTIDDFYKTVGYACLYKGYGEYVDAVPINELTISIFRETRPEKMFLTLQKQGHTIEEKYPGIYYVTEHLPFPAQIIVTHELEPGEHRSLRILSNHAKKEDVEEFLKKAEEMNMPRDRQNVEAVLQVSVKANDELYREIRRDANMCDALRELMKDDIEREVSAARKLGESEGEVRGEAKIILKMNHSGMSPENIASITGKDLDEINAILDGKVKVPVLL</sequence>
<dbReference type="AlphaFoldDB" id="A0A844KNM1"/>
<proteinExistence type="predicted"/>
<accession>A0A844KNM1</accession>
<comment type="caution">
    <text evidence="1">The sequence shown here is derived from an EMBL/GenBank/DDBJ whole genome shotgun (WGS) entry which is preliminary data.</text>
</comment>
<evidence type="ECO:0000313" key="1">
    <source>
        <dbReference type="EMBL" id="MTR80970.1"/>
    </source>
</evidence>
<dbReference type="Proteomes" id="UP000446657">
    <property type="component" value="Unassembled WGS sequence"/>
</dbReference>
<evidence type="ECO:0000313" key="2">
    <source>
        <dbReference type="Proteomes" id="UP000446657"/>
    </source>
</evidence>
<protein>
    <recommendedName>
        <fullName evidence="3">PD-(D/E)XK nuclease family transposase</fullName>
    </recommendedName>
</protein>